<dbReference type="GeneID" id="108732275"/>
<dbReference type="SMART" id="SM00355">
    <property type="entry name" value="ZnF_C2H2"/>
    <property type="match status" value="6"/>
</dbReference>
<reference evidence="4" key="1">
    <citation type="submission" date="2025-08" db="UniProtKB">
        <authorList>
            <consortium name="RefSeq"/>
        </authorList>
    </citation>
    <scope>IDENTIFICATION</scope>
    <source>
        <tissue evidence="4">Entire body</tissue>
    </source>
</reference>
<dbReference type="GO" id="GO:0008270">
    <property type="term" value="F:zinc ion binding"/>
    <property type="evidence" value="ECO:0007669"/>
    <property type="project" value="UniProtKB-KW"/>
</dbReference>
<sequence>MNYIKNVHSSENQSNNGNHNRRIILCPQENCFETFPKYVNLRQHLIAQHEVNIEFEDLTFNSTADFEKWKRQVENETQSHYSMDTGTRQLLNGASKRTYNCCIKKRKSKNIETCLTTKTGRACPARIEVIIHNDNQSTISVKFCKTHCGHTERIGQVNCNESSDRIECEMCKTMFFKRHRFEKHLCNGEAKKVKKIPCPNCQKIFSKRANLRRHLYLHLKGKTFECRHCKKLFPHEDDIVRHLLIHTYDQPYMCKVCERLYSQADVFEEHMKTCQTPFRCDQCSKTYATKYSLIIHIKSVHKHDPEISEKCHVCNELFTHKFQLIEHMKSHSGNECDDYLEVTETKNIYQKTNKRLVADDDQQGTENTVGPVAKVKKEEILTIIDEPLLKYEEKSVKLSESIVPEEEPVKVKKEEIFTAITEPFVKYDMKSVELCESIVPKEEPG</sequence>
<feature type="domain" description="C2H2-type" evidence="2">
    <location>
        <begin position="309"/>
        <end position="336"/>
    </location>
</feature>
<dbReference type="Pfam" id="PF13894">
    <property type="entry name" value="zf-C2H2_4"/>
    <property type="match status" value="1"/>
</dbReference>
<dbReference type="Gene3D" id="3.30.160.60">
    <property type="entry name" value="Classic Zinc Finger"/>
    <property type="match status" value="3"/>
</dbReference>
<evidence type="ECO:0000256" key="1">
    <source>
        <dbReference type="PROSITE-ProRule" id="PRU00042"/>
    </source>
</evidence>
<dbReference type="InterPro" id="IPR036236">
    <property type="entry name" value="Znf_C2H2_sf"/>
</dbReference>
<evidence type="ECO:0000313" key="3">
    <source>
        <dbReference type="Proteomes" id="UP000192223"/>
    </source>
</evidence>
<dbReference type="InParanoid" id="A0A1W4WED4"/>
<feature type="domain" description="C2H2-type" evidence="2">
    <location>
        <begin position="196"/>
        <end position="223"/>
    </location>
</feature>
<dbReference type="AlphaFoldDB" id="A0A1W4WED4"/>
<feature type="domain" description="C2H2-type" evidence="2">
    <location>
        <begin position="278"/>
        <end position="306"/>
    </location>
</feature>
<dbReference type="SUPFAM" id="SSF57667">
    <property type="entry name" value="beta-beta-alpha zinc fingers"/>
    <property type="match status" value="3"/>
</dbReference>
<dbReference type="InterPro" id="IPR013087">
    <property type="entry name" value="Znf_C2H2_type"/>
</dbReference>
<name>A0A1W4WED4_AGRPL</name>
<dbReference type="Proteomes" id="UP000192223">
    <property type="component" value="Unplaced"/>
</dbReference>
<evidence type="ECO:0000259" key="2">
    <source>
        <dbReference type="PROSITE" id="PS50157"/>
    </source>
</evidence>
<dbReference type="PANTHER" id="PTHR33936">
    <property type="entry name" value="PROTEIN CBG17840"/>
    <property type="match status" value="1"/>
</dbReference>
<dbReference type="KEGG" id="apln:108732275"/>
<keyword evidence="1" id="KW-0863">Zinc-finger</keyword>
<keyword evidence="3" id="KW-1185">Reference proteome</keyword>
<dbReference type="InterPro" id="IPR052797">
    <property type="entry name" value="RegFact_GeneExpr_CellDeath"/>
</dbReference>
<organism evidence="3 4">
    <name type="scientific">Agrilus planipennis</name>
    <name type="common">Emerald ash borer</name>
    <name type="synonym">Agrilus marcopoli</name>
    <dbReference type="NCBI Taxonomy" id="224129"/>
    <lineage>
        <taxon>Eukaryota</taxon>
        <taxon>Metazoa</taxon>
        <taxon>Ecdysozoa</taxon>
        <taxon>Arthropoda</taxon>
        <taxon>Hexapoda</taxon>
        <taxon>Insecta</taxon>
        <taxon>Pterygota</taxon>
        <taxon>Neoptera</taxon>
        <taxon>Endopterygota</taxon>
        <taxon>Coleoptera</taxon>
        <taxon>Polyphaga</taxon>
        <taxon>Elateriformia</taxon>
        <taxon>Buprestoidea</taxon>
        <taxon>Buprestidae</taxon>
        <taxon>Agrilinae</taxon>
        <taxon>Agrilus</taxon>
    </lineage>
</organism>
<proteinExistence type="predicted"/>
<dbReference type="PROSITE" id="PS50157">
    <property type="entry name" value="ZINC_FINGER_C2H2_2"/>
    <property type="match status" value="4"/>
</dbReference>
<evidence type="ECO:0000313" key="4">
    <source>
        <dbReference type="RefSeq" id="XP_018318473.1"/>
    </source>
</evidence>
<accession>A0A1W4WED4</accession>
<keyword evidence="1" id="KW-0862">Zinc</keyword>
<keyword evidence="1" id="KW-0479">Metal-binding</keyword>
<dbReference type="Pfam" id="PF00096">
    <property type="entry name" value="zf-C2H2"/>
    <property type="match status" value="2"/>
</dbReference>
<protein>
    <submittedName>
        <fullName evidence="4">Zinc finger protein 1 homolog</fullName>
    </submittedName>
</protein>
<feature type="domain" description="C2H2-type" evidence="2">
    <location>
        <begin position="224"/>
        <end position="251"/>
    </location>
</feature>
<gene>
    <name evidence="4" type="primary">LOC108732275</name>
</gene>
<dbReference type="OrthoDB" id="6077919at2759"/>
<dbReference type="PANTHER" id="PTHR33936:SF24">
    <property type="entry name" value="C2H2-TYPE DOMAIN-CONTAINING PROTEIN"/>
    <property type="match status" value="1"/>
</dbReference>
<dbReference type="RefSeq" id="XP_018318473.1">
    <property type="nucleotide sequence ID" value="XM_018462971.2"/>
</dbReference>
<dbReference type="STRING" id="224129.A0A1W4WED4"/>
<dbReference type="PROSITE" id="PS00028">
    <property type="entry name" value="ZINC_FINGER_C2H2_1"/>
    <property type="match status" value="5"/>
</dbReference>